<organism evidence="6 7">
    <name type="scientific">Yoonia maricola</name>
    <dbReference type="NCBI Taxonomy" id="420999"/>
    <lineage>
        <taxon>Bacteria</taxon>
        <taxon>Pseudomonadati</taxon>
        <taxon>Pseudomonadota</taxon>
        <taxon>Alphaproteobacteria</taxon>
        <taxon>Rhodobacterales</taxon>
        <taxon>Paracoccaceae</taxon>
        <taxon>Yoonia</taxon>
    </lineage>
</organism>
<dbReference type="OrthoDB" id="9812907at2"/>
<evidence type="ECO:0000313" key="6">
    <source>
        <dbReference type="EMBL" id="PJI92781.1"/>
    </source>
</evidence>
<dbReference type="GO" id="GO:0016491">
    <property type="term" value="F:oxidoreductase activity"/>
    <property type="evidence" value="ECO:0007669"/>
    <property type="project" value="UniProtKB-KW"/>
</dbReference>
<evidence type="ECO:0000256" key="2">
    <source>
        <dbReference type="ARBA" id="ARBA00023027"/>
    </source>
</evidence>
<dbReference type="Proteomes" id="UP000228531">
    <property type="component" value="Unassembled WGS sequence"/>
</dbReference>
<evidence type="ECO:0000256" key="3">
    <source>
        <dbReference type="PIRSR" id="PIRSR000103-1"/>
    </source>
</evidence>
<dbReference type="SUPFAM" id="SSF48179">
    <property type="entry name" value="6-phosphogluconate dehydrogenase C-terminal domain-like"/>
    <property type="match status" value="1"/>
</dbReference>
<feature type="domain" description="3-hydroxyisobutyrate dehydrogenase-like NAD-binding" evidence="5">
    <location>
        <begin position="153"/>
        <end position="247"/>
    </location>
</feature>
<gene>
    <name evidence="6" type="ORF">BC777_1642</name>
</gene>
<dbReference type="InterPro" id="IPR006115">
    <property type="entry name" value="6PGDH_NADP-bd"/>
</dbReference>
<dbReference type="InterPro" id="IPR008927">
    <property type="entry name" value="6-PGluconate_DH-like_C_sf"/>
</dbReference>
<dbReference type="GO" id="GO:0050661">
    <property type="term" value="F:NADP binding"/>
    <property type="evidence" value="ECO:0007669"/>
    <property type="project" value="InterPro"/>
</dbReference>
<dbReference type="InterPro" id="IPR015815">
    <property type="entry name" value="HIBADH-related"/>
</dbReference>
<dbReference type="InterPro" id="IPR029154">
    <property type="entry name" value="HIBADH-like_NADP-bd"/>
</dbReference>
<dbReference type="PIRSF" id="PIRSF000103">
    <property type="entry name" value="HIBADH"/>
    <property type="match status" value="1"/>
</dbReference>
<keyword evidence="7" id="KW-1185">Reference proteome</keyword>
<comment type="caution">
    <text evidence="6">The sequence shown here is derived from an EMBL/GenBank/DDBJ whole genome shotgun (WGS) entry which is preliminary data.</text>
</comment>
<sequence length="261" mass="27644">MADIIGVAGCGRMGMGMLRNLQQAGFNARGFDVRPLSDVGTNVATFVDGLTTLITVVRDIAETDALLFDDQAVVTRAAHLKQIIICSTLSPIYVKGLRDRVPEHITLIDAPMSGAQIKADAGTLTFMTGGPADQVTPLLQAMGSQIHQMGGFGAGMTAKVLNNLLAASHTAMTRLVLDWANAEGVDESRLLALINTASGQNWFASGFDEIEFARDGYAPENTIGILVKDVGSALDIAPDDDITLPLAVQSAIRGLKPRRKP</sequence>
<proteinExistence type="predicted"/>
<keyword evidence="1" id="KW-0560">Oxidoreductase</keyword>
<dbReference type="GO" id="GO:0051287">
    <property type="term" value="F:NAD binding"/>
    <property type="evidence" value="ECO:0007669"/>
    <property type="project" value="InterPro"/>
</dbReference>
<evidence type="ECO:0000259" key="5">
    <source>
        <dbReference type="Pfam" id="PF14833"/>
    </source>
</evidence>
<name>A0A2M8WPD2_9RHOB</name>
<dbReference type="RefSeq" id="WP_100367564.1">
    <property type="nucleotide sequence ID" value="NZ_PGTY01000001.1"/>
</dbReference>
<dbReference type="PANTHER" id="PTHR43060">
    <property type="entry name" value="3-HYDROXYISOBUTYRATE DEHYDROGENASE-LIKE 1, MITOCHONDRIAL-RELATED"/>
    <property type="match status" value="1"/>
</dbReference>
<dbReference type="AlphaFoldDB" id="A0A2M8WPD2"/>
<dbReference type="Pfam" id="PF14833">
    <property type="entry name" value="NAD_binding_11"/>
    <property type="match status" value="1"/>
</dbReference>
<accession>A0A2M8WPD2</accession>
<dbReference type="Gene3D" id="3.40.50.720">
    <property type="entry name" value="NAD(P)-binding Rossmann-like Domain"/>
    <property type="match status" value="1"/>
</dbReference>
<dbReference type="Pfam" id="PF03446">
    <property type="entry name" value="NAD_binding_2"/>
    <property type="match status" value="1"/>
</dbReference>
<feature type="active site" evidence="3">
    <location>
        <position position="159"/>
    </location>
</feature>
<dbReference type="SUPFAM" id="SSF51735">
    <property type="entry name" value="NAD(P)-binding Rossmann-fold domains"/>
    <property type="match status" value="1"/>
</dbReference>
<evidence type="ECO:0000256" key="1">
    <source>
        <dbReference type="ARBA" id="ARBA00023002"/>
    </source>
</evidence>
<evidence type="ECO:0000259" key="4">
    <source>
        <dbReference type="Pfam" id="PF03446"/>
    </source>
</evidence>
<reference evidence="6 7" key="1">
    <citation type="submission" date="2017-11" db="EMBL/GenBank/DDBJ databases">
        <title>Genomic Encyclopedia of Archaeal and Bacterial Type Strains, Phase II (KMG-II): From Individual Species to Whole Genera.</title>
        <authorList>
            <person name="Goeker M."/>
        </authorList>
    </citation>
    <scope>NUCLEOTIDE SEQUENCE [LARGE SCALE GENOMIC DNA]</scope>
    <source>
        <strain evidence="6 7">DSM 29128</strain>
    </source>
</reference>
<dbReference type="InterPro" id="IPR013328">
    <property type="entry name" value="6PGD_dom2"/>
</dbReference>
<dbReference type="Gene3D" id="1.10.1040.10">
    <property type="entry name" value="N-(1-d-carboxylethyl)-l-norvaline Dehydrogenase, domain 2"/>
    <property type="match status" value="1"/>
</dbReference>
<protein>
    <submittedName>
        <fullName evidence="6">3-hydroxyisobutyrate dehydrogenase</fullName>
    </submittedName>
</protein>
<dbReference type="InterPro" id="IPR036291">
    <property type="entry name" value="NAD(P)-bd_dom_sf"/>
</dbReference>
<keyword evidence="2" id="KW-0520">NAD</keyword>
<evidence type="ECO:0000313" key="7">
    <source>
        <dbReference type="Proteomes" id="UP000228531"/>
    </source>
</evidence>
<dbReference type="EMBL" id="PGTY01000001">
    <property type="protein sequence ID" value="PJI92781.1"/>
    <property type="molecule type" value="Genomic_DNA"/>
</dbReference>
<feature type="domain" description="6-phosphogluconate dehydrogenase NADP-binding" evidence="4">
    <location>
        <begin position="5"/>
        <end position="150"/>
    </location>
</feature>